<dbReference type="RefSeq" id="WP_119601566.1">
    <property type="nucleotide sequence ID" value="NZ_QXQA01000013.1"/>
</dbReference>
<evidence type="ECO:0008006" key="9">
    <source>
        <dbReference type="Google" id="ProtNLM"/>
    </source>
</evidence>
<keyword evidence="4" id="KW-0479">Metal-binding</keyword>
<dbReference type="CDD" id="cd00867">
    <property type="entry name" value="Trans_IPPS"/>
    <property type="match status" value="1"/>
</dbReference>
<organism evidence="7 8">
    <name type="scientific">Paenibacillus nanensis</name>
    <dbReference type="NCBI Taxonomy" id="393251"/>
    <lineage>
        <taxon>Bacteria</taxon>
        <taxon>Bacillati</taxon>
        <taxon>Bacillota</taxon>
        <taxon>Bacilli</taxon>
        <taxon>Bacillales</taxon>
        <taxon>Paenibacillaceae</taxon>
        <taxon>Paenibacillus</taxon>
    </lineage>
</organism>
<evidence type="ECO:0000256" key="2">
    <source>
        <dbReference type="ARBA" id="ARBA00006706"/>
    </source>
</evidence>
<keyword evidence="8" id="KW-1185">Reference proteome</keyword>
<dbReference type="GO" id="GO:0004659">
    <property type="term" value="F:prenyltransferase activity"/>
    <property type="evidence" value="ECO:0007669"/>
    <property type="project" value="InterPro"/>
</dbReference>
<evidence type="ECO:0000256" key="3">
    <source>
        <dbReference type="ARBA" id="ARBA00022679"/>
    </source>
</evidence>
<dbReference type="EMBL" id="QXQA01000013">
    <property type="protein sequence ID" value="RIX50851.1"/>
    <property type="molecule type" value="Genomic_DNA"/>
</dbReference>
<evidence type="ECO:0000256" key="5">
    <source>
        <dbReference type="ARBA" id="ARBA00022842"/>
    </source>
</evidence>
<dbReference type="OrthoDB" id="1792811at2"/>
<evidence type="ECO:0000313" key="7">
    <source>
        <dbReference type="EMBL" id="RIX50851.1"/>
    </source>
</evidence>
<dbReference type="InterPro" id="IPR033965">
    <property type="entry name" value="ComQ"/>
</dbReference>
<accession>A0A3A1UTV6</accession>
<dbReference type="AlphaFoldDB" id="A0A3A1UTV6"/>
<gene>
    <name evidence="7" type="ORF">D3P08_19345</name>
</gene>
<dbReference type="SFLD" id="SFLDS00005">
    <property type="entry name" value="Isoprenoid_Synthase_Type_I"/>
    <property type="match status" value="1"/>
</dbReference>
<dbReference type="SFLD" id="SFLDG01211">
    <property type="entry name" value="Competence_Regulatory_Protein"/>
    <property type="match status" value="1"/>
</dbReference>
<protein>
    <recommendedName>
        <fullName evidence="9">Polyprenyl synthetase</fullName>
    </recommendedName>
</protein>
<evidence type="ECO:0000256" key="1">
    <source>
        <dbReference type="ARBA" id="ARBA00001946"/>
    </source>
</evidence>
<keyword evidence="3 6" id="KW-0808">Transferase</keyword>
<keyword evidence="5" id="KW-0460">Magnesium</keyword>
<dbReference type="Proteomes" id="UP000266482">
    <property type="component" value="Unassembled WGS sequence"/>
</dbReference>
<dbReference type="InterPro" id="IPR000092">
    <property type="entry name" value="Polyprenyl_synt"/>
</dbReference>
<dbReference type="PANTHER" id="PTHR12001">
    <property type="entry name" value="GERANYLGERANYL PYROPHOSPHATE SYNTHASE"/>
    <property type="match status" value="1"/>
</dbReference>
<evidence type="ECO:0000313" key="8">
    <source>
        <dbReference type="Proteomes" id="UP000266482"/>
    </source>
</evidence>
<comment type="caution">
    <text evidence="7">The sequence shown here is derived from an EMBL/GenBank/DDBJ whole genome shotgun (WGS) entry which is preliminary data.</text>
</comment>
<dbReference type="PANTHER" id="PTHR12001:SF69">
    <property type="entry name" value="ALL TRANS-POLYPRENYL-DIPHOSPHATE SYNTHASE PDSS1"/>
    <property type="match status" value="1"/>
</dbReference>
<dbReference type="Gene3D" id="1.10.600.10">
    <property type="entry name" value="Farnesyl Diphosphate Synthase"/>
    <property type="match status" value="1"/>
</dbReference>
<reference evidence="7 8" key="1">
    <citation type="submission" date="2018-09" db="EMBL/GenBank/DDBJ databases">
        <title>Paenibacillus aracenensis nov. sp. isolated from a cave in southern Spain.</title>
        <authorList>
            <person name="Jurado V."/>
            <person name="Gutierrez-Patricio S."/>
            <person name="Gonzalez-Pimentel J.L."/>
            <person name="Miller A.Z."/>
            <person name="Laiz L."/>
            <person name="Saiz-Jimenez C."/>
        </authorList>
    </citation>
    <scope>NUCLEOTIDE SEQUENCE [LARGE SCALE GENOMIC DNA]</scope>
    <source>
        <strain evidence="7 8">DSM 22867</strain>
    </source>
</reference>
<dbReference type="GO" id="GO:0008299">
    <property type="term" value="P:isoprenoid biosynthetic process"/>
    <property type="evidence" value="ECO:0007669"/>
    <property type="project" value="InterPro"/>
</dbReference>
<dbReference type="GO" id="GO:0046872">
    <property type="term" value="F:metal ion binding"/>
    <property type="evidence" value="ECO:0007669"/>
    <property type="project" value="UniProtKB-KW"/>
</dbReference>
<comment type="cofactor">
    <cofactor evidence="1">
        <name>Mg(2+)</name>
        <dbReference type="ChEBI" id="CHEBI:18420"/>
    </cofactor>
</comment>
<dbReference type="InterPro" id="IPR008949">
    <property type="entry name" value="Isoprenoid_synthase_dom_sf"/>
</dbReference>
<sequence>MIEFNSRVGSKMKEIVLAWFSAEPLARYTLQFIADKQEEKMMFGELTNIHYRMFGGQNADIEAASAAIELFILASDILDDLEDGDAPSKPWMNIPHALSLHIATSLITLSQQALLRAAPNAAMRGELADMMNRQLLQSANGQMLDLMNDIPDEDAYLEMVRQKSASLLVLACMAGVMLAGRPWHPDVADYAAELGIAAQLRNDIRDLLRWDEKSDFLNRKRTLLTLYLLESPEEQSGWLKAYYAGGIDLSEAAGHKALFLQTCEQSGAALYGSVVSRMHYNRFEEKLAGLDADSTWKERLLNLLQGKFKEE</sequence>
<evidence type="ECO:0000256" key="4">
    <source>
        <dbReference type="ARBA" id="ARBA00022723"/>
    </source>
</evidence>
<evidence type="ECO:0000256" key="6">
    <source>
        <dbReference type="RuleBase" id="RU004466"/>
    </source>
</evidence>
<dbReference type="Pfam" id="PF00348">
    <property type="entry name" value="polyprenyl_synt"/>
    <property type="match status" value="1"/>
</dbReference>
<comment type="similarity">
    <text evidence="2 6">Belongs to the FPP/GGPP synthase family.</text>
</comment>
<proteinExistence type="inferred from homology"/>
<name>A0A3A1UTV6_9BACL</name>
<dbReference type="SUPFAM" id="SSF48576">
    <property type="entry name" value="Terpenoid synthases"/>
    <property type="match status" value="1"/>
</dbReference>